<dbReference type="GO" id="GO:0070914">
    <property type="term" value="P:UV-damage excision repair"/>
    <property type="evidence" value="ECO:0007669"/>
    <property type="project" value="TreeGrafter"/>
</dbReference>
<comment type="caution">
    <text evidence="9">The sequence shown here is derived from an EMBL/GenBank/DDBJ whole genome shotgun (WGS) entry which is preliminary data.</text>
</comment>
<dbReference type="NCBIfam" id="TIGR00597">
    <property type="entry name" value="rad10"/>
    <property type="match status" value="1"/>
</dbReference>
<dbReference type="PANTHER" id="PTHR12749">
    <property type="entry name" value="EXCISION REPAIR CROSS-COMPLEMENTING 1 ERCC1"/>
    <property type="match status" value="1"/>
</dbReference>
<accession>A0A2B7WZW9</accession>
<dbReference type="AlphaFoldDB" id="A0A2B7WZW9"/>
<evidence type="ECO:0000313" key="10">
    <source>
        <dbReference type="Proteomes" id="UP000224080"/>
    </source>
</evidence>
<dbReference type="GO" id="GO:0000110">
    <property type="term" value="C:nucleotide-excision repair factor 1 complex"/>
    <property type="evidence" value="ECO:0007669"/>
    <property type="project" value="TreeGrafter"/>
</dbReference>
<dbReference type="FunFam" id="1.10.150.20:FF:000055">
    <property type="entry name" value="Mating-type switch/DNA repair protein Swi10/Rad10"/>
    <property type="match status" value="1"/>
</dbReference>
<feature type="compositionally biased region" description="Acidic residues" evidence="7">
    <location>
        <begin position="1"/>
        <end position="10"/>
    </location>
</feature>
<keyword evidence="10" id="KW-1185">Reference proteome</keyword>
<organism evidence="9 10">
    <name type="scientific">Blastomyces parvus</name>
    <dbReference type="NCBI Taxonomy" id="2060905"/>
    <lineage>
        <taxon>Eukaryota</taxon>
        <taxon>Fungi</taxon>
        <taxon>Dikarya</taxon>
        <taxon>Ascomycota</taxon>
        <taxon>Pezizomycotina</taxon>
        <taxon>Eurotiomycetes</taxon>
        <taxon>Eurotiomycetidae</taxon>
        <taxon>Onygenales</taxon>
        <taxon>Ajellomycetaceae</taxon>
        <taxon>Blastomyces</taxon>
    </lineage>
</organism>
<feature type="region of interest" description="Disordered" evidence="7">
    <location>
        <begin position="1"/>
        <end position="52"/>
    </location>
</feature>
<dbReference type="GO" id="GO:0070522">
    <property type="term" value="C:ERCC4-ERCC1 complex"/>
    <property type="evidence" value="ECO:0007669"/>
    <property type="project" value="TreeGrafter"/>
</dbReference>
<gene>
    <name evidence="9" type="ORF">GX51_04834</name>
</gene>
<name>A0A2B7WZW9_9EURO</name>
<keyword evidence="4" id="KW-0238">DNA-binding</keyword>
<dbReference type="GO" id="GO:0006312">
    <property type="term" value="P:mitotic recombination"/>
    <property type="evidence" value="ECO:0007669"/>
    <property type="project" value="TreeGrafter"/>
</dbReference>
<sequence>MDDDFGDIPEFDVLLQPNKSDKSIPRSAAPTTPDQRPKVQQPKPQALPSRSGPSAILVSARQRGNPILNHVRHIPWEYADIPADYVVGSATCVLFLSLKYYRLHPEYIYARIKGLVGKYNLRILLTLIDIPNHEDSLRELSKTSIVNNLTLILCWSAAEAGHYLELLKSCEHAQPTAIRTQQSQSYNESLVEFITAPRSINKSDAASLISTFGSLQAAINAQPEQVSAVPGWGERKVQQWHDAVRDDFQIRRTAKRRAKPPPTDKTREARTLEEEFTEDDNAFLAAHNEETSHDTPGQLFANSGRLIHQNDRNSLNDTGLESHPSKEDEPESNAHRSSQHEEQVNGGVMAALAKLREKGG</sequence>
<dbReference type="EMBL" id="PDNC01000063">
    <property type="protein sequence ID" value="PGH02130.1"/>
    <property type="molecule type" value="Genomic_DNA"/>
</dbReference>
<comment type="subcellular location">
    <subcellularLocation>
        <location evidence="1">Nucleus</location>
    </subcellularLocation>
</comment>
<dbReference type="Pfam" id="PF03834">
    <property type="entry name" value="Rad10"/>
    <property type="match status" value="1"/>
</dbReference>
<dbReference type="PANTHER" id="PTHR12749:SF0">
    <property type="entry name" value="DNA EXCISION REPAIR PROTEIN ERCC-1"/>
    <property type="match status" value="1"/>
</dbReference>
<dbReference type="CDD" id="cd22325">
    <property type="entry name" value="ERCC1_C-like"/>
    <property type="match status" value="1"/>
</dbReference>
<feature type="region of interest" description="Disordered" evidence="7">
    <location>
        <begin position="309"/>
        <end position="360"/>
    </location>
</feature>
<evidence type="ECO:0000256" key="2">
    <source>
        <dbReference type="ARBA" id="ARBA00008283"/>
    </source>
</evidence>
<dbReference type="InterPro" id="IPR010994">
    <property type="entry name" value="RuvA_2-like"/>
</dbReference>
<dbReference type="SUPFAM" id="SSF47781">
    <property type="entry name" value="RuvA domain 2-like"/>
    <property type="match status" value="1"/>
</dbReference>
<dbReference type="Gene3D" id="1.10.150.20">
    <property type="entry name" value="5' to 3' exonuclease, C-terminal subdomain"/>
    <property type="match status" value="1"/>
</dbReference>
<keyword evidence="3" id="KW-0227">DNA damage</keyword>
<dbReference type="Pfam" id="PF14520">
    <property type="entry name" value="HHH_5"/>
    <property type="match status" value="1"/>
</dbReference>
<dbReference type="Proteomes" id="UP000224080">
    <property type="component" value="Unassembled WGS sequence"/>
</dbReference>
<evidence type="ECO:0000256" key="4">
    <source>
        <dbReference type="ARBA" id="ARBA00023125"/>
    </source>
</evidence>
<protein>
    <submittedName>
        <fullName evidence="9">DNA excision repair protein ERCC-1</fullName>
    </submittedName>
</protein>
<dbReference type="InterPro" id="IPR011335">
    <property type="entry name" value="Restrct_endonuc-II-like"/>
</dbReference>
<dbReference type="GO" id="GO:0003684">
    <property type="term" value="F:damaged DNA binding"/>
    <property type="evidence" value="ECO:0007669"/>
    <property type="project" value="InterPro"/>
</dbReference>
<comment type="similarity">
    <text evidence="2">Belongs to the ERCC1/RAD10/SWI10 family.</text>
</comment>
<evidence type="ECO:0000313" key="9">
    <source>
        <dbReference type="EMBL" id="PGH02130.1"/>
    </source>
</evidence>
<evidence type="ECO:0000256" key="3">
    <source>
        <dbReference type="ARBA" id="ARBA00022763"/>
    </source>
</evidence>
<keyword evidence="5" id="KW-0234">DNA repair</keyword>
<evidence type="ECO:0000256" key="1">
    <source>
        <dbReference type="ARBA" id="ARBA00004123"/>
    </source>
</evidence>
<dbReference type="Gene3D" id="3.40.50.10130">
    <property type="match status" value="1"/>
</dbReference>
<feature type="region of interest" description="Disordered" evidence="7">
    <location>
        <begin position="243"/>
        <end position="268"/>
    </location>
</feature>
<reference evidence="9 10" key="1">
    <citation type="submission" date="2017-10" db="EMBL/GenBank/DDBJ databases">
        <title>Comparative genomics in systemic dimorphic fungi from Ajellomycetaceae.</title>
        <authorList>
            <person name="Munoz J.F."/>
            <person name="Mcewen J.G."/>
            <person name="Clay O.K."/>
            <person name="Cuomo C.A."/>
        </authorList>
    </citation>
    <scope>NUCLEOTIDE SEQUENCE [LARGE SCALE GENOMIC DNA]</scope>
    <source>
        <strain evidence="9 10">UAMH130</strain>
    </source>
</reference>
<dbReference type="FunFam" id="3.40.50.10130:FF:000001">
    <property type="entry name" value="DNA excision repair protein ERCC-1"/>
    <property type="match status" value="1"/>
</dbReference>
<evidence type="ECO:0000259" key="8">
    <source>
        <dbReference type="Pfam" id="PF03834"/>
    </source>
</evidence>
<dbReference type="GO" id="GO:0003697">
    <property type="term" value="F:single-stranded DNA binding"/>
    <property type="evidence" value="ECO:0007669"/>
    <property type="project" value="TreeGrafter"/>
</dbReference>
<dbReference type="OrthoDB" id="10262814at2759"/>
<feature type="compositionally biased region" description="Basic and acidic residues" evidence="7">
    <location>
        <begin position="323"/>
        <end position="343"/>
    </location>
</feature>
<evidence type="ECO:0000256" key="5">
    <source>
        <dbReference type="ARBA" id="ARBA00023204"/>
    </source>
</evidence>
<dbReference type="SUPFAM" id="SSF52980">
    <property type="entry name" value="Restriction endonuclease-like"/>
    <property type="match status" value="1"/>
</dbReference>
<dbReference type="InterPro" id="IPR047260">
    <property type="entry name" value="ERCC1-like_central_dom"/>
</dbReference>
<dbReference type="STRING" id="2060905.A0A2B7WZW9"/>
<proteinExistence type="inferred from homology"/>
<keyword evidence="6" id="KW-0539">Nucleus</keyword>
<dbReference type="GO" id="GO:0006302">
    <property type="term" value="P:double-strand break repair"/>
    <property type="evidence" value="ECO:0007669"/>
    <property type="project" value="UniProtKB-ARBA"/>
</dbReference>
<evidence type="ECO:0000256" key="7">
    <source>
        <dbReference type="SAM" id="MobiDB-lite"/>
    </source>
</evidence>
<evidence type="ECO:0000256" key="6">
    <source>
        <dbReference type="ARBA" id="ARBA00023242"/>
    </source>
</evidence>
<feature type="domain" description="ERCC1-like central" evidence="8">
    <location>
        <begin position="56"/>
        <end position="168"/>
    </location>
</feature>
<dbReference type="InterPro" id="IPR004579">
    <property type="entry name" value="ERCC1/RAD10/SWI10"/>
</dbReference>